<dbReference type="AlphaFoldDB" id="A0A9E8Z900"/>
<evidence type="ECO:0000313" key="2">
    <source>
        <dbReference type="Proteomes" id="UP001163152"/>
    </source>
</evidence>
<dbReference type="KEGG" id="tsin:OXH18_16250"/>
<dbReference type="EMBL" id="CP113797">
    <property type="protein sequence ID" value="WAL58720.1"/>
    <property type="molecule type" value="Genomic_DNA"/>
</dbReference>
<evidence type="ECO:0008006" key="3">
    <source>
        <dbReference type="Google" id="ProtNLM"/>
    </source>
</evidence>
<accession>A0A9E8Z900</accession>
<evidence type="ECO:0000313" key="1">
    <source>
        <dbReference type="EMBL" id="WAL58720.1"/>
    </source>
</evidence>
<proteinExistence type="predicted"/>
<protein>
    <recommendedName>
        <fullName evidence="3">HEAT repeat domain-containing protein</fullName>
    </recommendedName>
</protein>
<gene>
    <name evidence="1" type="ORF">OXH18_16250</name>
</gene>
<sequence>MTNQPKPKPTVQMNFNAPVNAAAGNVEGDMNIYAQEQDLAEAAAKIQQLLAQLAQTYPSPTERQIEAVKREANRNPQFRDRLLQATKAGGVEAIKQILDYIFKNPVASVVAEAVKAFVEAG</sequence>
<dbReference type="RefSeq" id="WP_268608148.1">
    <property type="nucleotide sequence ID" value="NZ_CP113797.1"/>
</dbReference>
<name>A0A9E8Z900_9CYAN</name>
<organism evidence="1 2">
    <name type="scientific">Thermocoleostomius sinensis A174</name>
    <dbReference type="NCBI Taxonomy" id="2016057"/>
    <lineage>
        <taxon>Bacteria</taxon>
        <taxon>Bacillati</taxon>
        <taxon>Cyanobacteriota</taxon>
        <taxon>Cyanophyceae</taxon>
        <taxon>Oculatellales</taxon>
        <taxon>Oculatellaceae</taxon>
        <taxon>Thermocoleostomius</taxon>
    </lineage>
</organism>
<dbReference type="Proteomes" id="UP001163152">
    <property type="component" value="Chromosome"/>
</dbReference>
<keyword evidence="2" id="KW-1185">Reference proteome</keyword>
<reference evidence="1" key="1">
    <citation type="submission" date="2022-12" db="EMBL/GenBank/DDBJ databases">
        <title>Polyphasic identification of a Novel Hot-Spring Cyanobacterium Ocullathermofonsia sinensis gen nov. sp. nov. and Genomic Insights on its Adaptations to the Thermal Habitat.</title>
        <authorList>
            <person name="Daroch M."/>
            <person name="Tang J."/>
            <person name="Jiang Y."/>
        </authorList>
    </citation>
    <scope>NUCLEOTIDE SEQUENCE</scope>
    <source>
        <strain evidence="1">PKUAC-SCTA174</strain>
    </source>
</reference>